<sequence>ERYKSMNAKYTLAPVTGPTRPKHTVYDMHGIEGDLESLVSKVRNLDKQYAAEVDADNSAELEEGDSDAGDPPHKGCRFLRVPLHPYSTHRTEDTHSMYFEVSAEEDAESPYAPIRRIRPCWPTRAVGPTASFPASSTEPPRPTQCYNTCAASLCRSKRPDMEQLLNLS</sequence>
<gene>
    <name evidence="2" type="ORF">LTR16_002122</name>
</gene>
<reference evidence="2 3" key="1">
    <citation type="submission" date="2023-08" db="EMBL/GenBank/DDBJ databases">
        <title>Black Yeasts Isolated from many extreme environments.</title>
        <authorList>
            <person name="Coleine C."/>
            <person name="Stajich J.E."/>
            <person name="Selbmann L."/>
        </authorList>
    </citation>
    <scope>NUCLEOTIDE SEQUENCE [LARGE SCALE GENOMIC DNA]</scope>
    <source>
        <strain evidence="2 3">CCFEE 536</strain>
    </source>
</reference>
<feature type="region of interest" description="Disordered" evidence="1">
    <location>
        <begin position="53"/>
        <end position="75"/>
    </location>
</feature>
<dbReference type="EMBL" id="JAVRRA010024768">
    <property type="protein sequence ID" value="KAK5129516.1"/>
    <property type="molecule type" value="Genomic_DNA"/>
</dbReference>
<accession>A0ABR0KTJ8</accession>
<dbReference type="Proteomes" id="UP001357485">
    <property type="component" value="Unassembled WGS sequence"/>
</dbReference>
<proteinExistence type="predicted"/>
<organism evidence="2 3">
    <name type="scientific">Cryomyces antarcticus</name>
    <dbReference type="NCBI Taxonomy" id="329879"/>
    <lineage>
        <taxon>Eukaryota</taxon>
        <taxon>Fungi</taxon>
        <taxon>Dikarya</taxon>
        <taxon>Ascomycota</taxon>
        <taxon>Pezizomycotina</taxon>
        <taxon>Dothideomycetes</taxon>
        <taxon>Dothideomycetes incertae sedis</taxon>
        <taxon>Cryomyces</taxon>
    </lineage>
</organism>
<evidence type="ECO:0000313" key="2">
    <source>
        <dbReference type="EMBL" id="KAK5129516.1"/>
    </source>
</evidence>
<keyword evidence="3" id="KW-1185">Reference proteome</keyword>
<protein>
    <submittedName>
        <fullName evidence="2">Uncharacterized protein</fullName>
    </submittedName>
</protein>
<evidence type="ECO:0000256" key="1">
    <source>
        <dbReference type="SAM" id="MobiDB-lite"/>
    </source>
</evidence>
<comment type="caution">
    <text evidence="2">The sequence shown here is derived from an EMBL/GenBank/DDBJ whole genome shotgun (WGS) entry which is preliminary data.</text>
</comment>
<evidence type="ECO:0000313" key="3">
    <source>
        <dbReference type="Proteomes" id="UP001357485"/>
    </source>
</evidence>
<feature type="compositionally biased region" description="Acidic residues" evidence="1">
    <location>
        <begin position="53"/>
        <end position="68"/>
    </location>
</feature>
<feature type="non-terminal residue" evidence="2">
    <location>
        <position position="1"/>
    </location>
</feature>
<name>A0ABR0KTJ8_9PEZI</name>